<comment type="similarity">
    <text evidence="2">Belongs to the glycosyl hydrolase 18 family. Chitinase class II subfamily.</text>
</comment>
<dbReference type="PROSITE" id="PS51910">
    <property type="entry name" value="GH18_2"/>
    <property type="match status" value="1"/>
</dbReference>
<dbReference type="PROSITE" id="PS50853">
    <property type="entry name" value="FN3"/>
    <property type="match status" value="1"/>
</dbReference>
<name>A0AA37V138_9BACT</name>
<dbReference type="PANTHER" id="PTHR11177:SF317">
    <property type="entry name" value="CHITINASE 12-RELATED"/>
    <property type="match status" value="1"/>
</dbReference>
<keyword evidence="5" id="KW-0146">Chitin degradation</keyword>
<dbReference type="PANTHER" id="PTHR11177">
    <property type="entry name" value="CHITINASE"/>
    <property type="match status" value="1"/>
</dbReference>
<dbReference type="Gene3D" id="3.20.20.80">
    <property type="entry name" value="Glycosidases"/>
    <property type="match status" value="1"/>
</dbReference>
<dbReference type="InterPro" id="IPR017853">
    <property type="entry name" value="GH"/>
</dbReference>
<dbReference type="GO" id="GO:0006032">
    <property type="term" value="P:chitin catabolic process"/>
    <property type="evidence" value="ECO:0007669"/>
    <property type="project" value="UniProtKB-KW"/>
</dbReference>
<dbReference type="RefSeq" id="WP_284350025.1">
    <property type="nucleotide sequence ID" value="NZ_BRXS01000003.1"/>
</dbReference>
<dbReference type="Proteomes" id="UP001161325">
    <property type="component" value="Unassembled WGS sequence"/>
</dbReference>
<proteinExistence type="inferred from homology"/>
<dbReference type="Pfam" id="PF00041">
    <property type="entry name" value="fn3"/>
    <property type="match status" value="1"/>
</dbReference>
<dbReference type="GO" id="GO:0005975">
    <property type="term" value="P:carbohydrate metabolic process"/>
    <property type="evidence" value="ECO:0007669"/>
    <property type="project" value="InterPro"/>
</dbReference>
<dbReference type="CDD" id="cd00063">
    <property type="entry name" value="FN3"/>
    <property type="match status" value="1"/>
</dbReference>
<evidence type="ECO:0000256" key="5">
    <source>
        <dbReference type="ARBA" id="ARBA00023024"/>
    </source>
</evidence>
<evidence type="ECO:0000256" key="1">
    <source>
        <dbReference type="ARBA" id="ARBA00000822"/>
    </source>
</evidence>
<keyword evidence="5" id="KW-0119">Carbohydrate metabolism</keyword>
<keyword evidence="13" id="KW-1185">Reference proteome</keyword>
<evidence type="ECO:0000259" key="10">
    <source>
        <dbReference type="PROSITE" id="PS50853"/>
    </source>
</evidence>
<organism evidence="12 13">
    <name type="scientific">Roseisolibacter agri</name>
    <dbReference type="NCBI Taxonomy" id="2014610"/>
    <lineage>
        <taxon>Bacteria</taxon>
        <taxon>Pseudomonadati</taxon>
        <taxon>Gemmatimonadota</taxon>
        <taxon>Gemmatimonadia</taxon>
        <taxon>Gemmatimonadales</taxon>
        <taxon>Gemmatimonadaceae</taxon>
        <taxon>Roseisolibacter</taxon>
    </lineage>
</organism>
<evidence type="ECO:0000256" key="6">
    <source>
        <dbReference type="ARBA" id="ARBA00023295"/>
    </source>
</evidence>
<evidence type="ECO:0000256" key="3">
    <source>
        <dbReference type="ARBA" id="ARBA00012729"/>
    </source>
</evidence>
<dbReference type="GO" id="GO:0008843">
    <property type="term" value="F:endochitinase activity"/>
    <property type="evidence" value="ECO:0007669"/>
    <property type="project" value="UniProtKB-EC"/>
</dbReference>
<dbReference type="InterPro" id="IPR013783">
    <property type="entry name" value="Ig-like_fold"/>
</dbReference>
<dbReference type="GO" id="GO:0008061">
    <property type="term" value="F:chitin binding"/>
    <property type="evidence" value="ECO:0007669"/>
    <property type="project" value="InterPro"/>
</dbReference>
<dbReference type="AlphaFoldDB" id="A0AA37V138"/>
<gene>
    <name evidence="12" type="ORF">rosag_20830</name>
</gene>
<dbReference type="InterPro" id="IPR011583">
    <property type="entry name" value="Chitinase_II/V-like_cat"/>
</dbReference>
<evidence type="ECO:0000256" key="8">
    <source>
        <dbReference type="SAM" id="MobiDB-lite"/>
    </source>
</evidence>
<dbReference type="GO" id="GO:0005576">
    <property type="term" value="C:extracellular region"/>
    <property type="evidence" value="ECO:0007669"/>
    <property type="project" value="TreeGrafter"/>
</dbReference>
<dbReference type="EMBL" id="BRXS01000003">
    <property type="protein sequence ID" value="GLC25570.1"/>
    <property type="molecule type" value="Genomic_DNA"/>
</dbReference>
<feature type="signal peptide" evidence="9">
    <location>
        <begin position="1"/>
        <end position="31"/>
    </location>
</feature>
<keyword evidence="6 7" id="KW-0326">Glycosidase</keyword>
<dbReference type="Pfam" id="PF00704">
    <property type="entry name" value="Glyco_hydro_18"/>
    <property type="match status" value="1"/>
</dbReference>
<comment type="catalytic activity">
    <reaction evidence="1">
        <text>Random endo-hydrolysis of N-acetyl-beta-D-glucosaminide (1-&gt;4)-beta-linkages in chitin and chitodextrins.</text>
        <dbReference type="EC" id="3.2.1.14"/>
    </reaction>
</comment>
<evidence type="ECO:0000313" key="13">
    <source>
        <dbReference type="Proteomes" id="UP001161325"/>
    </source>
</evidence>
<dbReference type="CDD" id="cd00598">
    <property type="entry name" value="GH18_chitinase-like"/>
    <property type="match status" value="1"/>
</dbReference>
<dbReference type="InterPro" id="IPR029070">
    <property type="entry name" value="Chitinase_insertion_sf"/>
</dbReference>
<keyword evidence="9" id="KW-0732">Signal</keyword>
<keyword evidence="5" id="KW-0624">Polysaccharide degradation</keyword>
<dbReference type="InterPro" id="IPR050314">
    <property type="entry name" value="Glycosyl_Hydrlase_18"/>
</dbReference>
<feature type="domain" description="Fibronectin type-III" evidence="10">
    <location>
        <begin position="54"/>
        <end position="144"/>
    </location>
</feature>
<feature type="compositionally biased region" description="Pro residues" evidence="8">
    <location>
        <begin position="147"/>
        <end position="158"/>
    </location>
</feature>
<dbReference type="PROSITE" id="PS01095">
    <property type="entry name" value="GH18_1"/>
    <property type="match status" value="1"/>
</dbReference>
<feature type="region of interest" description="Disordered" evidence="8">
    <location>
        <begin position="129"/>
        <end position="159"/>
    </location>
</feature>
<dbReference type="SUPFAM" id="SSF51445">
    <property type="entry name" value="(Trans)glycosidases"/>
    <property type="match status" value="1"/>
</dbReference>
<dbReference type="InterPro" id="IPR001579">
    <property type="entry name" value="Glyco_hydro_18_chit_AS"/>
</dbReference>
<dbReference type="Gene3D" id="2.60.40.10">
    <property type="entry name" value="Immunoglobulins"/>
    <property type="match status" value="1"/>
</dbReference>
<keyword evidence="4 7" id="KW-0378">Hydrolase</keyword>
<dbReference type="EC" id="3.2.1.14" evidence="3"/>
<evidence type="ECO:0000313" key="12">
    <source>
        <dbReference type="EMBL" id="GLC25570.1"/>
    </source>
</evidence>
<dbReference type="SUPFAM" id="SSF49265">
    <property type="entry name" value="Fibronectin type III"/>
    <property type="match status" value="1"/>
</dbReference>
<reference evidence="12" key="1">
    <citation type="submission" date="2022-08" db="EMBL/GenBank/DDBJ databases">
        <title>Draft genome sequencing of Roseisolibacter agri AW1220.</title>
        <authorList>
            <person name="Tobiishi Y."/>
            <person name="Tonouchi A."/>
        </authorList>
    </citation>
    <scope>NUCLEOTIDE SEQUENCE</scope>
    <source>
        <strain evidence="12">AW1220</strain>
    </source>
</reference>
<comment type="caution">
    <text evidence="12">The sequence shown here is derived from an EMBL/GenBank/DDBJ whole genome shotgun (WGS) entry which is preliminary data.</text>
</comment>
<accession>A0AA37V138</accession>
<dbReference type="InterPro" id="IPR001223">
    <property type="entry name" value="Glyco_hydro18_cat"/>
</dbReference>
<feature type="compositionally biased region" description="Low complexity" evidence="8">
    <location>
        <begin position="129"/>
        <end position="146"/>
    </location>
</feature>
<dbReference type="PROSITE" id="PS51257">
    <property type="entry name" value="PROKAR_LIPOPROTEIN"/>
    <property type="match status" value="1"/>
</dbReference>
<evidence type="ECO:0000256" key="9">
    <source>
        <dbReference type="SAM" id="SignalP"/>
    </source>
</evidence>
<feature type="domain" description="GH18" evidence="11">
    <location>
        <begin position="160"/>
        <end position="503"/>
    </location>
</feature>
<dbReference type="SMART" id="SM00060">
    <property type="entry name" value="FN3"/>
    <property type="match status" value="1"/>
</dbReference>
<sequence>MTARLLPVTSPTRRAAALLVPLAVGLLAACAAPDAPTATAPEAALAKKPRTPVVPNAPTGVVATAGARQATVSWQVPRYDGGSAILSYRVQASSGQTLTVSAPTTTGTVTGLAAGVPVSFTVVATNVAGDSPASSPSAAVTPSDTTTPPPPPPPPPPGSRWVSGYYAGYQRSLYPESEVDFSILTHIFVGAVLPLANGGVDTTFYITNTQGPAMARALASRAHQAGRKAILMLGGAGTHDAMASAASSANRATFVANLLKTMDALGYDGIDVDWEPIDSVDRPNLLALLQQLRAARPGMLLTIPVGWVNTNFPGEVDSWYMQVAGVVDQMNVMTYSMAGPYGGWLSWHTSALFGAKGNTPSSVQSSVDRYVAVGVPAAKLGIGIPFYGVCWRGVTGPNQTSSTMTIIADDNAMSYRNIMSTYYSAGARQWDDVAKMGYLSFASPTGPQGCQFVSYDDEQSIAAKGAYVKSAGLGGAIIWTINQGHLGAGQDPVLRATYNAIVP</sequence>
<dbReference type="InterPro" id="IPR036116">
    <property type="entry name" value="FN3_sf"/>
</dbReference>
<protein>
    <recommendedName>
        <fullName evidence="3">chitinase</fullName>
        <ecNumber evidence="3">3.2.1.14</ecNumber>
    </recommendedName>
</protein>
<feature type="chain" id="PRO_5041239690" description="chitinase" evidence="9">
    <location>
        <begin position="32"/>
        <end position="503"/>
    </location>
</feature>
<dbReference type="SMART" id="SM00636">
    <property type="entry name" value="Glyco_18"/>
    <property type="match status" value="1"/>
</dbReference>
<dbReference type="InterPro" id="IPR003961">
    <property type="entry name" value="FN3_dom"/>
</dbReference>
<evidence type="ECO:0000259" key="11">
    <source>
        <dbReference type="PROSITE" id="PS51910"/>
    </source>
</evidence>
<evidence type="ECO:0000256" key="2">
    <source>
        <dbReference type="ARBA" id="ARBA00009121"/>
    </source>
</evidence>
<dbReference type="Gene3D" id="3.10.50.10">
    <property type="match status" value="1"/>
</dbReference>
<evidence type="ECO:0000256" key="4">
    <source>
        <dbReference type="ARBA" id="ARBA00022801"/>
    </source>
</evidence>
<evidence type="ECO:0000256" key="7">
    <source>
        <dbReference type="RuleBase" id="RU000489"/>
    </source>
</evidence>